<keyword evidence="2" id="KW-0732">Signal</keyword>
<name>A0A0S4L393_9BACT</name>
<evidence type="ECO:0000256" key="1">
    <source>
        <dbReference type="SAM" id="MobiDB-lite"/>
    </source>
</evidence>
<dbReference type="STRING" id="1742972.COMA1_10425"/>
<proteinExistence type="predicted"/>
<evidence type="ECO:0000259" key="3">
    <source>
        <dbReference type="PROSITE" id="PS50830"/>
    </source>
</evidence>
<feature type="region of interest" description="Disordered" evidence="1">
    <location>
        <begin position="53"/>
        <end position="82"/>
    </location>
</feature>
<dbReference type="Pfam" id="PF00565">
    <property type="entry name" value="SNase"/>
    <property type="match status" value="1"/>
</dbReference>
<dbReference type="EMBL" id="CZQA01000001">
    <property type="protein sequence ID" value="CUS32113.1"/>
    <property type="molecule type" value="Genomic_DNA"/>
</dbReference>
<dbReference type="SMART" id="SM00318">
    <property type="entry name" value="SNc"/>
    <property type="match status" value="1"/>
</dbReference>
<dbReference type="PROSITE" id="PS50830">
    <property type="entry name" value="TNASE_3"/>
    <property type="match status" value="1"/>
</dbReference>
<accession>A0A0S4L393</accession>
<feature type="domain" description="TNase-like" evidence="3">
    <location>
        <begin position="105"/>
        <end position="195"/>
    </location>
</feature>
<dbReference type="Gene3D" id="2.40.50.90">
    <property type="match status" value="1"/>
</dbReference>
<evidence type="ECO:0000256" key="2">
    <source>
        <dbReference type="SAM" id="SignalP"/>
    </source>
</evidence>
<evidence type="ECO:0000313" key="4">
    <source>
        <dbReference type="EMBL" id="CUS32113.1"/>
    </source>
</evidence>
<dbReference type="InterPro" id="IPR035437">
    <property type="entry name" value="SNase_OB-fold_sf"/>
</dbReference>
<sequence length="195" mass="22095">MKPYLILTTWVLIGWWSLQISSSASAARLEQSDLGSTLNQQCDLCWYPSPNEDRSDRLPTYKQPRHKRPPDSRPQRYPKGRYKLRADHKSIRPSTLRSSTRHEMRLLSTLQVRAVDGDTIRVGGERIRLRGIDTPEMNEPAGPAAKQRLDELLRSGSIRIVPQGRDVYHRLIADVFVNGQNVAGILRSEGLSKAG</sequence>
<organism evidence="4 5">
    <name type="scientific">Candidatus Nitrospira nitrosa</name>
    <dbReference type="NCBI Taxonomy" id="1742972"/>
    <lineage>
        <taxon>Bacteria</taxon>
        <taxon>Pseudomonadati</taxon>
        <taxon>Nitrospirota</taxon>
        <taxon>Nitrospiria</taxon>
        <taxon>Nitrospirales</taxon>
        <taxon>Nitrospiraceae</taxon>
        <taxon>Nitrospira</taxon>
    </lineage>
</organism>
<dbReference type="OrthoDB" id="9792155at2"/>
<keyword evidence="5" id="KW-1185">Reference proteome</keyword>
<dbReference type="AlphaFoldDB" id="A0A0S4L393"/>
<feature type="signal peptide" evidence="2">
    <location>
        <begin position="1"/>
        <end position="26"/>
    </location>
</feature>
<evidence type="ECO:0000313" key="5">
    <source>
        <dbReference type="Proteomes" id="UP000199032"/>
    </source>
</evidence>
<dbReference type="Proteomes" id="UP000199032">
    <property type="component" value="Unassembled WGS sequence"/>
</dbReference>
<dbReference type="RefSeq" id="WP_090743036.1">
    <property type="nucleotide sequence ID" value="NZ_CZQA01000001.1"/>
</dbReference>
<reference evidence="4 5" key="1">
    <citation type="submission" date="2015-10" db="EMBL/GenBank/DDBJ databases">
        <authorList>
            <person name="Gilbert D.G."/>
        </authorList>
    </citation>
    <scope>NUCLEOTIDE SEQUENCE [LARGE SCALE GENOMIC DNA]</scope>
    <source>
        <strain evidence="4">COMA1</strain>
    </source>
</reference>
<dbReference type="InterPro" id="IPR016071">
    <property type="entry name" value="Staphylococal_nuclease_OB-fold"/>
</dbReference>
<protein>
    <recommendedName>
        <fullName evidence="3">TNase-like domain-containing protein</fullName>
    </recommendedName>
</protein>
<gene>
    <name evidence="4" type="ORF">COMA1_10425</name>
</gene>
<feature type="chain" id="PRO_5006623684" description="TNase-like domain-containing protein" evidence="2">
    <location>
        <begin position="27"/>
        <end position="195"/>
    </location>
</feature>
<dbReference type="SUPFAM" id="SSF50199">
    <property type="entry name" value="Staphylococcal nuclease"/>
    <property type="match status" value="1"/>
</dbReference>